<protein>
    <submittedName>
        <fullName evidence="4">D-amino-acid oxidase</fullName>
    </submittedName>
</protein>
<dbReference type="AlphaFoldDB" id="A0A5J6N2X7"/>
<keyword evidence="5" id="KW-1185">Reference proteome</keyword>
<sequence>MGPLVEPVTSAERLPPQADVVIVGGGIIGTSAAFSLAQRGVNVALCEKGHIAGEQSSRNWGWCRRMGRDPRELPLSVVALRLWNEMHQLVGEDVGFRPAGILYTCDDDAAVGRRETWLKLAGDYALDTRMVAGAELERLLPGSTRKFRAALYTPSDGRAEPQKAAPAIARAAARRGATILTQCAVRGIETAAGRVSAVVTEKGRIACGSVVIAGGIWSRLLCQAQGLRLPQLAVRASVMRTAPVEGGPETAAWTPHFAFRKRLDGGYTVADGSANRYDIVPASFRYLADFFPVLKLEWKHLELRFGGRFFEEWGFSRRRSPGEISAFEKVRVMDPAPVAHQLEHARRALEQTFPVFKGVAIAQQWAGLIDALPDTVPVISPVDKLPGLFLATGFSGHGFGIGPGVGHLVADLVTGTKPVVDPSPFRYARLIDGTRPNPYTGV</sequence>
<dbReference type="RefSeq" id="WP_151119603.1">
    <property type="nucleotide sequence ID" value="NZ_CP042582.1"/>
</dbReference>
<evidence type="ECO:0000256" key="2">
    <source>
        <dbReference type="ARBA" id="ARBA00023002"/>
    </source>
</evidence>
<dbReference type="SUPFAM" id="SSF51905">
    <property type="entry name" value="FAD/NAD(P)-binding domain"/>
    <property type="match status" value="1"/>
</dbReference>
<comment type="similarity">
    <text evidence="1">Belongs to the DadA oxidoreductase family.</text>
</comment>
<dbReference type="PANTHER" id="PTHR13847:SF280">
    <property type="entry name" value="D-AMINO ACID DEHYDROGENASE"/>
    <property type="match status" value="1"/>
</dbReference>
<organism evidence="4 5">
    <name type="scientific">Hypericibacter adhaerens</name>
    <dbReference type="NCBI Taxonomy" id="2602016"/>
    <lineage>
        <taxon>Bacteria</taxon>
        <taxon>Pseudomonadati</taxon>
        <taxon>Pseudomonadota</taxon>
        <taxon>Alphaproteobacteria</taxon>
        <taxon>Rhodospirillales</taxon>
        <taxon>Dongiaceae</taxon>
        <taxon>Hypericibacter</taxon>
    </lineage>
</organism>
<feature type="domain" description="FAD dependent oxidoreductase" evidence="3">
    <location>
        <begin position="19"/>
        <end position="412"/>
    </location>
</feature>
<dbReference type="InterPro" id="IPR036188">
    <property type="entry name" value="FAD/NAD-bd_sf"/>
</dbReference>
<dbReference type="GO" id="GO:0005737">
    <property type="term" value="C:cytoplasm"/>
    <property type="evidence" value="ECO:0007669"/>
    <property type="project" value="TreeGrafter"/>
</dbReference>
<dbReference type="EMBL" id="CP042582">
    <property type="protein sequence ID" value="QEX24312.1"/>
    <property type="molecule type" value="Genomic_DNA"/>
</dbReference>
<dbReference type="Gene3D" id="3.50.50.60">
    <property type="entry name" value="FAD/NAD(P)-binding domain"/>
    <property type="match status" value="2"/>
</dbReference>
<dbReference type="GO" id="GO:0055130">
    <property type="term" value="P:D-alanine catabolic process"/>
    <property type="evidence" value="ECO:0007669"/>
    <property type="project" value="TreeGrafter"/>
</dbReference>
<proteinExistence type="inferred from homology"/>
<gene>
    <name evidence="4" type="ORF">FRZ61_42530</name>
</gene>
<reference evidence="4 5" key="1">
    <citation type="submission" date="2019-08" db="EMBL/GenBank/DDBJ databases">
        <title>Hyperibacter terrae gen. nov., sp. nov. and Hyperibacter viscosus sp. nov., two new members in the family Rhodospirillaceae isolated from the rhizosphere of Hypericum perforatum.</title>
        <authorList>
            <person name="Noviana Z."/>
        </authorList>
    </citation>
    <scope>NUCLEOTIDE SEQUENCE [LARGE SCALE GENOMIC DNA]</scope>
    <source>
        <strain evidence="4 5">R5959</strain>
    </source>
</reference>
<dbReference type="GO" id="GO:0005886">
    <property type="term" value="C:plasma membrane"/>
    <property type="evidence" value="ECO:0007669"/>
    <property type="project" value="TreeGrafter"/>
</dbReference>
<dbReference type="Pfam" id="PF01266">
    <property type="entry name" value="DAO"/>
    <property type="match status" value="1"/>
</dbReference>
<evidence type="ECO:0000313" key="4">
    <source>
        <dbReference type="EMBL" id="QEX24312.1"/>
    </source>
</evidence>
<dbReference type="KEGG" id="hadh:FRZ61_42530"/>
<dbReference type="Gene3D" id="3.30.9.10">
    <property type="entry name" value="D-Amino Acid Oxidase, subunit A, domain 2"/>
    <property type="match status" value="2"/>
</dbReference>
<dbReference type="Proteomes" id="UP000325797">
    <property type="component" value="Chromosome"/>
</dbReference>
<keyword evidence="2" id="KW-0560">Oxidoreductase</keyword>
<dbReference type="PANTHER" id="PTHR13847">
    <property type="entry name" value="SARCOSINE DEHYDROGENASE-RELATED"/>
    <property type="match status" value="1"/>
</dbReference>
<dbReference type="InterPro" id="IPR006076">
    <property type="entry name" value="FAD-dep_OxRdtase"/>
</dbReference>
<evidence type="ECO:0000313" key="5">
    <source>
        <dbReference type="Proteomes" id="UP000325797"/>
    </source>
</evidence>
<dbReference type="GO" id="GO:0008718">
    <property type="term" value="F:D-amino-acid dehydrogenase activity"/>
    <property type="evidence" value="ECO:0007669"/>
    <property type="project" value="TreeGrafter"/>
</dbReference>
<dbReference type="OrthoDB" id="9787190at2"/>
<accession>A0A5J6N2X7</accession>
<name>A0A5J6N2X7_9PROT</name>
<evidence type="ECO:0000256" key="1">
    <source>
        <dbReference type="ARBA" id="ARBA00009410"/>
    </source>
</evidence>
<evidence type="ECO:0000259" key="3">
    <source>
        <dbReference type="Pfam" id="PF01266"/>
    </source>
</evidence>